<dbReference type="InterPro" id="IPR018976">
    <property type="entry name" value="Imelysin-like"/>
</dbReference>
<dbReference type="CDD" id="cd14659">
    <property type="entry name" value="Imelysin-like_IPPA"/>
    <property type="match status" value="1"/>
</dbReference>
<protein>
    <submittedName>
        <fullName evidence="5">Imelysin</fullName>
    </submittedName>
</protein>
<evidence type="ECO:0000259" key="4">
    <source>
        <dbReference type="Pfam" id="PF09375"/>
    </source>
</evidence>
<feature type="signal peptide" evidence="3">
    <location>
        <begin position="1"/>
        <end position="16"/>
    </location>
</feature>
<dbReference type="OrthoDB" id="5729110at2"/>
<dbReference type="EMBL" id="FXYD01000001">
    <property type="protein sequence ID" value="SMX30879.1"/>
    <property type="molecule type" value="Genomic_DNA"/>
</dbReference>
<dbReference type="AlphaFoldDB" id="A0A238JJP6"/>
<sequence>MKFVFAFMLAPTMAFADPRIDVALDTHILPRFAALTDATAALAAAESCEVEEEWNTAATAWIGVSHLRFGPTEIDNRAFALAFWPDPRGATPKSLAALLTDDAPAISDASVAGRGLYAMEFLLFDPAFANIEGRCDLIADIANDAHLTALAIQSDWEDRYDAVLRSTGNEIYRNDTEALQELYKALTTGLDFTSDMRLGRPLGTFDRPRPARAEMRRSGRSLDNVRVSLTSLEELALILAGEELMPDVEARFEKAIDQAGSVASVVGSADLSIVENVADRIKVEALQQRVVELRAFLSQDLGPELGVIEGFNSLDGD</sequence>
<feature type="chain" id="PRO_5012421196" evidence="3">
    <location>
        <begin position="17"/>
        <end position="317"/>
    </location>
</feature>
<evidence type="ECO:0000256" key="2">
    <source>
        <dbReference type="ARBA" id="ARBA00022729"/>
    </source>
</evidence>
<dbReference type="Gene3D" id="1.20.1420.20">
    <property type="entry name" value="M75 peptidase, HXXE motif"/>
    <property type="match status" value="1"/>
</dbReference>
<organism evidence="5 6">
    <name type="scientific">Octadecabacter ascidiaceicola</name>
    <dbReference type="NCBI Taxonomy" id="1655543"/>
    <lineage>
        <taxon>Bacteria</taxon>
        <taxon>Pseudomonadati</taxon>
        <taxon>Pseudomonadota</taxon>
        <taxon>Alphaproteobacteria</taxon>
        <taxon>Rhodobacterales</taxon>
        <taxon>Roseobacteraceae</taxon>
        <taxon>Octadecabacter</taxon>
    </lineage>
</organism>
<dbReference type="InterPro" id="IPR034984">
    <property type="entry name" value="Imelysin-like_IPPA"/>
</dbReference>
<keyword evidence="6" id="KW-1185">Reference proteome</keyword>
<proteinExistence type="predicted"/>
<evidence type="ECO:0000256" key="3">
    <source>
        <dbReference type="SAM" id="SignalP"/>
    </source>
</evidence>
<dbReference type="Proteomes" id="UP000203464">
    <property type="component" value="Unassembled WGS sequence"/>
</dbReference>
<evidence type="ECO:0000313" key="6">
    <source>
        <dbReference type="Proteomes" id="UP000203464"/>
    </source>
</evidence>
<dbReference type="InterPro" id="IPR038352">
    <property type="entry name" value="Imelysin_sf"/>
</dbReference>
<dbReference type="Pfam" id="PF09375">
    <property type="entry name" value="Peptidase_M75"/>
    <property type="match status" value="1"/>
</dbReference>
<evidence type="ECO:0000313" key="5">
    <source>
        <dbReference type="EMBL" id="SMX30879.1"/>
    </source>
</evidence>
<keyword evidence="2 3" id="KW-0732">Signal</keyword>
<accession>A0A238JJP6</accession>
<evidence type="ECO:0000256" key="1">
    <source>
        <dbReference type="ARBA" id="ARBA00004196"/>
    </source>
</evidence>
<reference evidence="6" key="1">
    <citation type="submission" date="2017-05" db="EMBL/GenBank/DDBJ databases">
        <authorList>
            <person name="Rodrigo-Torres L."/>
            <person name="Arahal R. D."/>
            <person name="Lucena T."/>
        </authorList>
    </citation>
    <scope>NUCLEOTIDE SEQUENCE [LARGE SCALE GENOMIC DNA]</scope>
    <source>
        <strain evidence="6">CECT 8868</strain>
    </source>
</reference>
<feature type="domain" description="Imelysin-like" evidence="4">
    <location>
        <begin position="33"/>
        <end position="295"/>
    </location>
</feature>
<dbReference type="RefSeq" id="WP_093994589.1">
    <property type="nucleotide sequence ID" value="NZ_FXYD01000001.1"/>
</dbReference>
<dbReference type="GO" id="GO:0030313">
    <property type="term" value="C:cell envelope"/>
    <property type="evidence" value="ECO:0007669"/>
    <property type="project" value="UniProtKB-SubCell"/>
</dbReference>
<gene>
    <name evidence="5" type="ORF">OCA8868_00078</name>
</gene>
<comment type="subcellular location">
    <subcellularLocation>
        <location evidence="1">Cell envelope</location>
    </subcellularLocation>
</comment>
<name>A0A238JJP6_9RHOB</name>